<evidence type="ECO:0000259" key="2">
    <source>
        <dbReference type="PROSITE" id="PS50209"/>
    </source>
</evidence>
<reference evidence="3 4" key="1">
    <citation type="journal article" date="2024" name="bioRxiv">
        <title>A reference genome for Trichogramma kaykai: A tiny desert-dwelling parasitoid wasp with competing sex-ratio distorters.</title>
        <authorList>
            <person name="Culotta J."/>
            <person name="Lindsey A.R."/>
        </authorList>
    </citation>
    <scope>NUCLEOTIDE SEQUENCE [LARGE SCALE GENOMIC DNA]</scope>
    <source>
        <strain evidence="3 4">KSX58</strain>
    </source>
</reference>
<feature type="domain" description="CARD" evidence="2">
    <location>
        <begin position="46"/>
        <end position="135"/>
    </location>
</feature>
<feature type="region of interest" description="Disordered" evidence="1">
    <location>
        <begin position="144"/>
        <end position="198"/>
    </location>
</feature>
<evidence type="ECO:0000313" key="3">
    <source>
        <dbReference type="EMBL" id="KAL3404952.1"/>
    </source>
</evidence>
<name>A0ABD2XJC9_9HYME</name>
<evidence type="ECO:0000313" key="4">
    <source>
        <dbReference type="Proteomes" id="UP001627154"/>
    </source>
</evidence>
<feature type="region of interest" description="Disordered" evidence="1">
    <location>
        <begin position="1"/>
        <end position="50"/>
    </location>
</feature>
<dbReference type="Gene3D" id="1.10.533.10">
    <property type="entry name" value="Death Domain, Fas"/>
    <property type="match status" value="1"/>
</dbReference>
<evidence type="ECO:0000256" key="1">
    <source>
        <dbReference type="SAM" id="MobiDB-lite"/>
    </source>
</evidence>
<proteinExistence type="predicted"/>
<dbReference type="AlphaFoldDB" id="A0ABD2XJC9"/>
<feature type="compositionally biased region" description="Low complexity" evidence="1">
    <location>
        <begin position="184"/>
        <end position="198"/>
    </location>
</feature>
<comment type="caution">
    <text evidence="3">The sequence shown here is derived from an EMBL/GenBank/DDBJ whole genome shotgun (WGS) entry which is preliminary data.</text>
</comment>
<feature type="compositionally biased region" description="Basic residues" evidence="1">
    <location>
        <begin position="166"/>
        <end position="175"/>
    </location>
</feature>
<gene>
    <name evidence="3" type="ORF">TKK_002601</name>
</gene>
<dbReference type="InterPro" id="IPR001315">
    <property type="entry name" value="CARD"/>
</dbReference>
<dbReference type="InterPro" id="IPR011029">
    <property type="entry name" value="DEATH-like_dom_sf"/>
</dbReference>
<feature type="compositionally biased region" description="Low complexity" evidence="1">
    <location>
        <begin position="10"/>
        <end position="20"/>
    </location>
</feature>
<dbReference type="PROSITE" id="PS50209">
    <property type="entry name" value="CARD"/>
    <property type="match status" value="1"/>
</dbReference>
<keyword evidence="4" id="KW-1185">Reference proteome</keyword>
<dbReference type="SUPFAM" id="SSF47986">
    <property type="entry name" value="DEATH domain"/>
    <property type="match status" value="1"/>
</dbReference>
<organism evidence="3 4">
    <name type="scientific">Trichogramma kaykai</name>
    <dbReference type="NCBI Taxonomy" id="54128"/>
    <lineage>
        <taxon>Eukaryota</taxon>
        <taxon>Metazoa</taxon>
        <taxon>Ecdysozoa</taxon>
        <taxon>Arthropoda</taxon>
        <taxon>Hexapoda</taxon>
        <taxon>Insecta</taxon>
        <taxon>Pterygota</taxon>
        <taxon>Neoptera</taxon>
        <taxon>Endopterygota</taxon>
        <taxon>Hymenoptera</taxon>
        <taxon>Apocrita</taxon>
        <taxon>Proctotrupomorpha</taxon>
        <taxon>Chalcidoidea</taxon>
        <taxon>Trichogrammatidae</taxon>
        <taxon>Trichogramma</taxon>
    </lineage>
</organism>
<sequence length="198" mass="22071">MENAMNGARGSSNNGSNGNDNNDDQTTDEDACVNGDRRNNGGSSSASGEVRTLLSRHKTSLLRELSQTSLLGVLVKRAVLSEFDRQALYGPGSSEPDVELFIELLQAKGFEAFREFCFALEAECPHVLTDLLVDQHALTEQQQQLQLQQQQESAANQQQHNVNSNHHGHRHRHHNATADSSMDQQQQQQQQQPQDRSR</sequence>
<dbReference type="CDD" id="cd01671">
    <property type="entry name" value="CARD"/>
    <property type="match status" value="1"/>
</dbReference>
<feature type="compositionally biased region" description="Acidic residues" evidence="1">
    <location>
        <begin position="21"/>
        <end position="31"/>
    </location>
</feature>
<feature type="compositionally biased region" description="Low complexity" evidence="1">
    <location>
        <begin position="144"/>
        <end position="165"/>
    </location>
</feature>
<accession>A0ABD2XJC9</accession>
<protein>
    <recommendedName>
        <fullName evidence="2">CARD domain-containing protein</fullName>
    </recommendedName>
</protein>
<dbReference type="Proteomes" id="UP001627154">
    <property type="component" value="Unassembled WGS sequence"/>
</dbReference>
<dbReference type="EMBL" id="JBJJXI010000022">
    <property type="protein sequence ID" value="KAL3404952.1"/>
    <property type="molecule type" value="Genomic_DNA"/>
</dbReference>